<feature type="domain" description="N-acetyltransferase" evidence="1">
    <location>
        <begin position="19"/>
        <end position="182"/>
    </location>
</feature>
<dbReference type="Proteomes" id="UP001246372">
    <property type="component" value="Unassembled WGS sequence"/>
</dbReference>
<dbReference type="RefSeq" id="WP_315651199.1">
    <property type="nucleotide sequence ID" value="NZ_JAVXZY010000006.1"/>
</dbReference>
<dbReference type="PANTHER" id="PTHR43792:SF1">
    <property type="entry name" value="N-ACETYLTRANSFERASE DOMAIN-CONTAINING PROTEIN"/>
    <property type="match status" value="1"/>
</dbReference>
<organism evidence="2 3">
    <name type="scientific">Roseateles aquae</name>
    <dbReference type="NCBI Taxonomy" id="3077235"/>
    <lineage>
        <taxon>Bacteria</taxon>
        <taxon>Pseudomonadati</taxon>
        <taxon>Pseudomonadota</taxon>
        <taxon>Betaproteobacteria</taxon>
        <taxon>Burkholderiales</taxon>
        <taxon>Sphaerotilaceae</taxon>
        <taxon>Roseateles</taxon>
    </lineage>
</organism>
<sequence>MNRPLLPLSAALPLQGEHTRLRRMSGADLASFHGYRSDPEVARLQGWSTMSEDEALDFLRQMAMLPLGLPGQWCQIGVAARDTDQLIGDIGLCLRAAETGIEAEIGFSLARQWQGRGLAREAVQLLLDWLLAPGRCQRVLACTDERNGPSIALLQRCGFQPTSREQVVYKGEACIELGFERR</sequence>
<gene>
    <name evidence="2" type="ORF">RQP53_14810</name>
</gene>
<reference evidence="2" key="1">
    <citation type="submission" date="2023-09" db="EMBL/GenBank/DDBJ databases">
        <title>Paucibacter sp. APW11 Genome sequencing and assembly.</title>
        <authorList>
            <person name="Kim I."/>
        </authorList>
    </citation>
    <scope>NUCLEOTIDE SEQUENCE</scope>
    <source>
        <strain evidence="2">APW11</strain>
    </source>
</reference>
<accession>A0ABU3PD69</accession>
<evidence type="ECO:0000313" key="3">
    <source>
        <dbReference type="Proteomes" id="UP001246372"/>
    </source>
</evidence>
<protein>
    <submittedName>
        <fullName evidence="2">GNAT family N-acetyltransferase</fullName>
    </submittedName>
</protein>
<comment type="caution">
    <text evidence="2">The sequence shown here is derived from an EMBL/GenBank/DDBJ whole genome shotgun (WGS) entry which is preliminary data.</text>
</comment>
<proteinExistence type="predicted"/>
<keyword evidence="3" id="KW-1185">Reference proteome</keyword>
<dbReference type="Gene3D" id="3.40.630.30">
    <property type="match status" value="1"/>
</dbReference>
<dbReference type="InterPro" id="IPR016181">
    <property type="entry name" value="Acyl_CoA_acyltransferase"/>
</dbReference>
<dbReference type="InterPro" id="IPR051531">
    <property type="entry name" value="N-acetyltransferase"/>
</dbReference>
<dbReference type="InterPro" id="IPR000182">
    <property type="entry name" value="GNAT_dom"/>
</dbReference>
<evidence type="ECO:0000313" key="2">
    <source>
        <dbReference type="EMBL" id="MDT9000542.1"/>
    </source>
</evidence>
<evidence type="ECO:0000259" key="1">
    <source>
        <dbReference type="PROSITE" id="PS51186"/>
    </source>
</evidence>
<name>A0ABU3PD69_9BURK</name>
<dbReference type="Pfam" id="PF13302">
    <property type="entry name" value="Acetyltransf_3"/>
    <property type="match status" value="1"/>
</dbReference>
<dbReference type="PROSITE" id="PS51186">
    <property type="entry name" value="GNAT"/>
    <property type="match status" value="1"/>
</dbReference>
<dbReference type="EMBL" id="JAVXZY010000006">
    <property type="protein sequence ID" value="MDT9000542.1"/>
    <property type="molecule type" value="Genomic_DNA"/>
</dbReference>
<dbReference type="PANTHER" id="PTHR43792">
    <property type="entry name" value="GNAT FAMILY, PUTATIVE (AFU_ORTHOLOGUE AFUA_3G00765)-RELATED-RELATED"/>
    <property type="match status" value="1"/>
</dbReference>
<dbReference type="SUPFAM" id="SSF55729">
    <property type="entry name" value="Acyl-CoA N-acyltransferases (Nat)"/>
    <property type="match status" value="1"/>
</dbReference>